<dbReference type="Gene3D" id="3.40.30.10">
    <property type="entry name" value="Glutaredoxin"/>
    <property type="match status" value="1"/>
</dbReference>
<comment type="caution">
    <text evidence="10">The sequence shown here is derived from an EMBL/GenBank/DDBJ whole genome shotgun (WGS) entry which is preliminary data.</text>
</comment>
<evidence type="ECO:0000256" key="2">
    <source>
        <dbReference type="ARBA" id="ARBA00008046"/>
    </source>
</evidence>
<dbReference type="InterPro" id="IPR040049">
    <property type="entry name" value="Ribosomal_mS25/mL61"/>
</dbReference>
<feature type="domain" description="Ribosomal protein/NADH dehydrogenase" evidence="9">
    <location>
        <begin position="409"/>
        <end position="482"/>
    </location>
</feature>
<dbReference type="EMBL" id="WIXE01005281">
    <property type="protein sequence ID" value="KAK5982314.1"/>
    <property type="molecule type" value="Genomic_DNA"/>
</dbReference>
<dbReference type="SUPFAM" id="SSF52833">
    <property type="entry name" value="Thioredoxin-like"/>
    <property type="match status" value="1"/>
</dbReference>
<sequence length="541" mass="60723">MSSMYKLPPQVPIDFDVKPLDIMYCLPSYHTAAGAGSSDVTCNGLSENSHDPVEVIEHKQHALIKSLMNLSSTLDELLTEMGKSTSAVPNAERGKVPTNATPSRSENRAVTTKEDGKKDKEAKKEARKAAKAEAKGKVGSVPPVGANFVAMDVSDRQWAINEEKRASETNQSLTACLPQKFADFERQKLGDITLSFTVEDQPWVEVLSRLSAKRNVAFKGTVSNDCKDPSTTVNTSLGDKFSVAYSGCSLTCRVTSWKLFGAALGIFSYAANHSIRAAHQHRWLLKLDLVLSGKLTKESVVREASQFLSQFDALGSHFSLGIADVIARSVLIESIESRLPNNVELWVKRMDSVMKSDINGELVFNSSFPDEMPFMHGTMPLRRTFYYLLQGKIKFRDDVQVFAIGFQRRPTEEQRGTRDFVFWHWAQLQFKNPKVQLVKHIDTVITPFARAYLKDGREVLFDLEGMNREEIETRIATTLGKTELVMKREELMEIAKLNPADFGSKCKRQCMCEVQGQHPCTALLQAPKYMTGKWRWNHNLI</sequence>
<dbReference type="Proteomes" id="UP001331761">
    <property type="component" value="Unassembled WGS sequence"/>
</dbReference>
<evidence type="ECO:0000256" key="7">
    <source>
        <dbReference type="ARBA" id="ARBA00035369"/>
    </source>
</evidence>
<proteinExistence type="inferred from homology"/>
<dbReference type="InterPro" id="IPR036249">
    <property type="entry name" value="Thioredoxin-like_sf"/>
</dbReference>
<dbReference type="GO" id="GO:0005840">
    <property type="term" value="C:ribosome"/>
    <property type="evidence" value="ECO:0007669"/>
    <property type="project" value="UniProtKB-KW"/>
</dbReference>
<evidence type="ECO:0000313" key="10">
    <source>
        <dbReference type="EMBL" id="KAK5982314.1"/>
    </source>
</evidence>
<protein>
    <recommendedName>
        <fullName evidence="6">Small ribosomal subunit protein mS25</fullName>
    </recommendedName>
    <alternativeName>
        <fullName evidence="7">28S ribosomal protein S25, mitochondrial</fullName>
    </alternativeName>
</protein>
<dbReference type="GO" id="GO:0003735">
    <property type="term" value="F:structural constituent of ribosome"/>
    <property type="evidence" value="ECO:0007669"/>
    <property type="project" value="InterPro"/>
</dbReference>
<feature type="region of interest" description="Disordered" evidence="8">
    <location>
        <begin position="84"/>
        <end position="122"/>
    </location>
</feature>
<organism evidence="10 11">
    <name type="scientific">Trichostrongylus colubriformis</name>
    <name type="common">Black scour worm</name>
    <dbReference type="NCBI Taxonomy" id="6319"/>
    <lineage>
        <taxon>Eukaryota</taxon>
        <taxon>Metazoa</taxon>
        <taxon>Ecdysozoa</taxon>
        <taxon>Nematoda</taxon>
        <taxon>Chromadorea</taxon>
        <taxon>Rhabditida</taxon>
        <taxon>Rhabditina</taxon>
        <taxon>Rhabditomorpha</taxon>
        <taxon>Strongyloidea</taxon>
        <taxon>Trichostrongylidae</taxon>
        <taxon>Trichostrongylus</taxon>
    </lineage>
</organism>
<feature type="compositionally biased region" description="Basic and acidic residues" evidence="8">
    <location>
        <begin position="105"/>
        <end position="122"/>
    </location>
</feature>
<comment type="similarity">
    <text evidence="2">Belongs to the mitochondrion-specific ribosomal protein mS25 family.</text>
</comment>
<reference evidence="10 11" key="1">
    <citation type="submission" date="2019-10" db="EMBL/GenBank/DDBJ databases">
        <title>Assembly and Annotation for the nematode Trichostrongylus colubriformis.</title>
        <authorList>
            <person name="Martin J."/>
        </authorList>
    </citation>
    <scope>NUCLEOTIDE SEQUENCE [LARGE SCALE GENOMIC DNA]</scope>
    <source>
        <strain evidence="10">G859</strain>
        <tissue evidence="10">Whole worm</tissue>
    </source>
</reference>
<evidence type="ECO:0000256" key="3">
    <source>
        <dbReference type="ARBA" id="ARBA00022980"/>
    </source>
</evidence>
<comment type="subcellular location">
    <subcellularLocation>
        <location evidence="1">Mitochondrion</location>
    </subcellularLocation>
</comment>
<dbReference type="GO" id="GO:0005739">
    <property type="term" value="C:mitochondrion"/>
    <property type="evidence" value="ECO:0007669"/>
    <property type="project" value="UniProtKB-SubCell"/>
</dbReference>
<dbReference type="AlphaFoldDB" id="A0AAN8FRY9"/>
<evidence type="ECO:0000256" key="6">
    <source>
        <dbReference type="ARBA" id="ARBA00035139"/>
    </source>
</evidence>
<keyword evidence="4" id="KW-0496">Mitochondrion</keyword>
<accession>A0AAN8FRY9</accession>
<dbReference type="PANTHER" id="PTHR13274">
    <property type="entry name" value="MITOCHONDRIAL RIBOSOMAL PROTEIN S25"/>
    <property type="match status" value="1"/>
</dbReference>
<dbReference type="SMART" id="SM00916">
    <property type="entry name" value="L51_S25_CI-B8"/>
    <property type="match status" value="1"/>
</dbReference>
<evidence type="ECO:0000259" key="9">
    <source>
        <dbReference type="SMART" id="SM00916"/>
    </source>
</evidence>
<keyword evidence="5" id="KW-0687">Ribonucleoprotein</keyword>
<dbReference type="InterPro" id="IPR007741">
    <property type="entry name" value="Ribosomal_mL43/mS25/NADH_DH"/>
</dbReference>
<evidence type="ECO:0000256" key="8">
    <source>
        <dbReference type="SAM" id="MobiDB-lite"/>
    </source>
</evidence>
<dbReference type="Pfam" id="PF05047">
    <property type="entry name" value="L51_S25_CI-B8"/>
    <property type="match status" value="1"/>
</dbReference>
<dbReference type="GO" id="GO:1990904">
    <property type="term" value="C:ribonucleoprotein complex"/>
    <property type="evidence" value="ECO:0007669"/>
    <property type="project" value="UniProtKB-KW"/>
</dbReference>
<keyword evidence="3" id="KW-0689">Ribosomal protein</keyword>
<evidence type="ECO:0000313" key="11">
    <source>
        <dbReference type="Proteomes" id="UP001331761"/>
    </source>
</evidence>
<name>A0AAN8FRY9_TRICO</name>
<dbReference type="PANTHER" id="PTHR13274:SF2">
    <property type="entry name" value="SMALL RIBOSOMAL SUBUNIT PROTEIN MS25"/>
    <property type="match status" value="1"/>
</dbReference>
<evidence type="ECO:0000256" key="1">
    <source>
        <dbReference type="ARBA" id="ARBA00004173"/>
    </source>
</evidence>
<evidence type="ECO:0000256" key="4">
    <source>
        <dbReference type="ARBA" id="ARBA00023128"/>
    </source>
</evidence>
<evidence type="ECO:0000256" key="5">
    <source>
        <dbReference type="ARBA" id="ARBA00023274"/>
    </source>
</evidence>
<keyword evidence="11" id="KW-1185">Reference proteome</keyword>
<gene>
    <name evidence="10" type="ORF">GCK32_003403</name>
</gene>